<proteinExistence type="inferred from homology"/>
<gene>
    <name evidence="5" type="ORF">VNI00_009373</name>
</gene>
<dbReference type="AlphaFoldDB" id="A0AAW0CTZ8"/>
<evidence type="ECO:0000313" key="6">
    <source>
        <dbReference type="Proteomes" id="UP001383192"/>
    </source>
</evidence>
<dbReference type="Pfam" id="PF00106">
    <property type="entry name" value="adh_short"/>
    <property type="match status" value="1"/>
</dbReference>
<dbReference type="SUPFAM" id="SSF51735">
    <property type="entry name" value="NAD(P)-binding Rossmann-fold domains"/>
    <property type="match status" value="1"/>
</dbReference>
<dbReference type="InterPro" id="IPR036291">
    <property type="entry name" value="NAD(P)-bd_dom_sf"/>
</dbReference>
<dbReference type="GO" id="GO:0016491">
    <property type="term" value="F:oxidoreductase activity"/>
    <property type="evidence" value="ECO:0007669"/>
    <property type="project" value="UniProtKB-KW"/>
</dbReference>
<dbReference type="EMBL" id="JAYKXP010000034">
    <property type="protein sequence ID" value="KAK7041505.1"/>
    <property type="molecule type" value="Genomic_DNA"/>
</dbReference>
<evidence type="ECO:0000256" key="3">
    <source>
        <dbReference type="ARBA" id="ARBA00023002"/>
    </source>
</evidence>
<protein>
    <submittedName>
        <fullName evidence="5">Uncharacterized protein</fullName>
    </submittedName>
</protein>
<keyword evidence="6" id="KW-1185">Reference proteome</keyword>
<keyword evidence="2" id="KW-0521">NADP</keyword>
<evidence type="ECO:0000313" key="5">
    <source>
        <dbReference type="EMBL" id="KAK7041505.1"/>
    </source>
</evidence>
<name>A0AAW0CTZ8_9AGAR</name>
<evidence type="ECO:0000256" key="1">
    <source>
        <dbReference type="ARBA" id="ARBA00006484"/>
    </source>
</evidence>
<evidence type="ECO:0000256" key="4">
    <source>
        <dbReference type="RuleBase" id="RU000363"/>
    </source>
</evidence>
<organism evidence="5 6">
    <name type="scientific">Paramarasmius palmivorus</name>
    <dbReference type="NCBI Taxonomy" id="297713"/>
    <lineage>
        <taxon>Eukaryota</taxon>
        <taxon>Fungi</taxon>
        <taxon>Dikarya</taxon>
        <taxon>Basidiomycota</taxon>
        <taxon>Agaricomycotina</taxon>
        <taxon>Agaricomycetes</taxon>
        <taxon>Agaricomycetidae</taxon>
        <taxon>Agaricales</taxon>
        <taxon>Marasmiineae</taxon>
        <taxon>Marasmiaceae</taxon>
        <taxon>Paramarasmius</taxon>
    </lineage>
</organism>
<dbReference type="PRINTS" id="PR00081">
    <property type="entry name" value="GDHRDH"/>
</dbReference>
<comment type="caution">
    <text evidence="5">The sequence shown here is derived from an EMBL/GenBank/DDBJ whole genome shotgun (WGS) entry which is preliminary data.</text>
</comment>
<dbReference type="Proteomes" id="UP001383192">
    <property type="component" value="Unassembled WGS sequence"/>
</dbReference>
<accession>A0AAW0CTZ8</accession>
<dbReference type="PRINTS" id="PR00080">
    <property type="entry name" value="SDRFAMILY"/>
</dbReference>
<comment type="similarity">
    <text evidence="1 4">Belongs to the short-chain dehydrogenases/reductases (SDR) family.</text>
</comment>
<dbReference type="PANTHER" id="PTHR43490:SF99">
    <property type="entry name" value="SHORT-CHAIN DEHYDROGENASE_REDUCTASE"/>
    <property type="match status" value="1"/>
</dbReference>
<reference evidence="5 6" key="1">
    <citation type="submission" date="2024-01" db="EMBL/GenBank/DDBJ databases">
        <title>A draft genome for a cacao thread blight-causing isolate of Paramarasmius palmivorus.</title>
        <authorList>
            <person name="Baruah I.K."/>
            <person name="Bukari Y."/>
            <person name="Amoako-Attah I."/>
            <person name="Meinhardt L.W."/>
            <person name="Bailey B.A."/>
            <person name="Cohen S.P."/>
        </authorList>
    </citation>
    <scope>NUCLEOTIDE SEQUENCE [LARGE SCALE GENOMIC DNA]</scope>
    <source>
        <strain evidence="5 6">GH-12</strain>
    </source>
</reference>
<keyword evidence="3" id="KW-0560">Oxidoreductase</keyword>
<dbReference type="PANTHER" id="PTHR43490">
    <property type="entry name" value="(+)-NEOMENTHOL DEHYDROGENASE"/>
    <property type="match status" value="1"/>
</dbReference>
<sequence length="248" mass="26979">MNPESRIILVTGSNIGIGYELVRLLAARGHTVYLSSRNEQSGRDAVERLRADHNIDVKYVRMDVTDNESILRAKEAVEKAEGKLDVLVNNAGIVLRGGLPSQLDINAVNEVLNTNYLGVVRVTTAFIPLIRIAGNGVILNVSSEVGSHTAQTQLTERFPPISAVYYGSKAILNAYTVSLAKELKIEGIKVNAVSPGLTETRLSNFTGGRPVAEGAEVLLPWVLLSPDEEKTGMFYGHRTSGKIEEIPW</sequence>
<evidence type="ECO:0000256" key="2">
    <source>
        <dbReference type="ARBA" id="ARBA00022857"/>
    </source>
</evidence>
<dbReference type="Gene3D" id="3.40.50.720">
    <property type="entry name" value="NAD(P)-binding Rossmann-like Domain"/>
    <property type="match status" value="1"/>
</dbReference>
<dbReference type="InterPro" id="IPR002347">
    <property type="entry name" value="SDR_fam"/>
</dbReference>